<sequence length="200" mass="21843">MAGTKRSQTFDAPPTKRARADSDRPDLQEPETAMAVRDVLRPRRLAITTLDREAAQHLAHLQAIKRATDALMHESAHTTLSRLLDGLGRLYTSAENVNGENSFKIARITAAGNGLLQQQQFYADDQIMADGASIKAKTREQASYASALGSALLIIRVQMGGSFDDLKNIFFEDNGGVLSAAAYWTHLEDALMAHGEEDCL</sequence>
<evidence type="ECO:0000313" key="2">
    <source>
        <dbReference type="Proteomes" id="UP001497680"/>
    </source>
</evidence>
<keyword evidence="2" id="KW-1185">Reference proteome</keyword>
<gene>
    <name evidence="1" type="ORF">F4821DRAFT_279512</name>
</gene>
<name>A0ACC0DHH3_9PEZI</name>
<protein>
    <submittedName>
        <fullName evidence="1">Uncharacterized protein</fullName>
    </submittedName>
</protein>
<dbReference type="Proteomes" id="UP001497680">
    <property type="component" value="Unassembled WGS sequence"/>
</dbReference>
<dbReference type="EMBL" id="MU394284">
    <property type="protein sequence ID" value="KAI6092129.1"/>
    <property type="molecule type" value="Genomic_DNA"/>
</dbReference>
<evidence type="ECO:0000313" key="1">
    <source>
        <dbReference type="EMBL" id="KAI6092129.1"/>
    </source>
</evidence>
<accession>A0ACC0DHH3</accession>
<organism evidence="1 2">
    <name type="scientific">Hypoxylon rubiginosum</name>
    <dbReference type="NCBI Taxonomy" id="110542"/>
    <lineage>
        <taxon>Eukaryota</taxon>
        <taxon>Fungi</taxon>
        <taxon>Dikarya</taxon>
        <taxon>Ascomycota</taxon>
        <taxon>Pezizomycotina</taxon>
        <taxon>Sordariomycetes</taxon>
        <taxon>Xylariomycetidae</taxon>
        <taxon>Xylariales</taxon>
        <taxon>Hypoxylaceae</taxon>
        <taxon>Hypoxylon</taxon>
    </lineage>
</organism>
<comment type="caution">
    <text evidence="1">The sequence shown here is derived from an EMBL/GenBank/DDBJ whole genome shotgun (WGS) entry which is preliminary data.</text>
</comment>
<reference evidence="1 2" key="1">
    <citation type="journal article" date="2022" name="New Phytol.">
        <title>Ecological generalism drives hyperdiversity of secondary metabolite gene clusters in xylarialean endophytes.</title>
        <authorList>
            <person name="Franco M.E.E."/>
            <person name="Wisecaver J.H."/>
            <person name="Arnold A.E."/>
            <person name="Ju Y.M."/>
            <person name="Slot J.C."/>
            <person name="Ahrendt S."/>
            <person name="Moore L.P."/>
            <person name="Eastman K.E."/>
            <person name="Scott K."/>
            <person name="Konkel Z."/>
            <person name="Mondo S.J."/>
            <person name="Kuo A."/>
            <person name="Hayes R.D."/>
            <person name="Haridas S."/>
            <person name="Andreopoulos B."/>
            <person name="Riley R."/>
            <person name="LaButti K."/>
            <person name="Pangilinan J."/>
            <person name="Lipzen A."/>
            <person name="Amirebrahimi M."/>
            <person name="Yan J."/>
            <person name="Adam C."/>
            <person name="Keymanesh K."/>
            <person name="Ng V."/>
            <person name="Louie K."/>
            <person name="Northen T."/>
            <person name="Drula E."/>
            <person name="Henrissat B."/>
            <person name="Hsieh H.M."/>
            <person name="Youens-Clark K."/>
            <person name="Lutzoni F."/>
            <person name="Miadlikowska J."/>
            <person name="Eastwood D.C."/>
            <person name="Hamelin R.C."/>
            <person name="Grigoriev I.V."/>
            <person name="U'Ren J.M."/>
        </authorList>
    </citation>
    <scope>NUCLEOTIDE SEQUENCE [LARGE SCALE GENOMIC DNA]</scope>
    <source>
        <strain evidence="1 2">ER1909</strain>
    </source>
</reference>
<proteinExistence type="predicted"/>